<sequence length="936" mass="105872">MWQSMLEETFPSYRLGDTPLLTLRAANGLEIPYVGYALLDFEVAGIQLHGRGVVIVKDEFSTNPLIIGMNVISCWNALFQGSSQSLSFQNPTEQQVWKQAMATCQHIAAWAQDDGFLGYVWPASRRRRWIPPQSEVIIWGRVRMGRQNRSYCGLVEPLLELDGLAAARTVAIVKDGRIPIRLCNLQPYKVSVGRYQKLGRLYETSGVDIYGQRDLELTSSTDGVVDIRVVEAGIPEEEVTVDGVSPLTLGSELTDQQRQVFDALVRKWSGVFSKNEDDLGFNETVQHRIYTGTAPPVREKFRPLPPMMYKEMKLLLAGMLERGVISESKSPWAAPIVMVKKKDGSWRFCVDYRKLNAITHKDAFPLPRIEETLTTLTQAEWFSTLDLASGYWQVGVHVDDRQKTAFTTPLGLFEFQRMPFGLCNGPATFQRLMQHCLSDYIVDFLLVYLDDVIVYSIDFDTHLHHLERVFQRLAQYGLKLRLDKCQFLQQQVKFLGHVVDKTGISPDPGKTVAVQEWPVPTTVREVRAFLGLAGYYRRFIANFARLAQPLNALLVGVPVNKKSNNHRIDWTVECQAAFEKLKICLTQAPILAFADFSLPFVLYTDASHQGLGAVLSQVQDGQERVIAYASRSLHPAERNDANYSSFKLELLALKWAMTEKFKDYLTGAKCTVVTDNNPVAHLQTARLGAVEQRWAAQLANFDFTVKYRAGRENANADSLSRFPVDRMAPIEVRRVEATEDACQPVTDLPDVEEWRKSQGEDEELQQVWKYVESSSVPSTMERANMSLTVKQLLRQSVKLVIRDGVLYKRMIDPSTHELHLQIICPASRREEVWRRYHDASAHAGVSRTLSRVRHHFFWPKMEETVKGYHLGCVACGLQKGKNEKAPLNPILVSFPLEVVGPKLPHCWQVSVFGFGTEIGRDAGSCVVGGILHLMLY</sequence>
<keyword evidence="6" id="KW-0540">Nuclease</keyword>
<dbReference type="PANTHER" id="PTHR37984:SF5">
    <property type="entry name" value="PROTEIN NYNRIN-LIKE"/>
    <property type="match status" value="1"/>
</dbReference>
<dbReference type="InterPro" id="IPR041588">
    <property type="entry name" value="Integrase_H2C2"/>
</dbReference>
<dbReference type="InterPro" id="IPR000477">
    <property type="entry name" value="RT_dom"/>
</dbReference>
<name>A0A8C1U534_CYPCA</name>
<evidence type="ECO:0000256" key="11">
    <source>
        <dbReference type="ARBA" id="ARBA00039658"/>
    </source>
</evidence>
<dbReference type="CDD" id="cd09274">
    <property type="entry name" value="RNase_HI_RT_Ty3"/>
    <property type="match status" value="1"/>
</dbReference>
<dbReference type="Gene3D" id="1.10.340.70">
    <property type="match status" value="1"/>
</dbReference>
<keyword evidence="5" id="KW-0548">Nucleotidyltransferase</keyword>
<keyword evidence="10" id="KW-0511">Multifunctional enzyme</keyword>
<evidence type="ECO:0000256" key="3">
    <source>
        <dbReference type="ARBA" id="ARBA00022670"/>
    </source>
</evidence>
<proteinExistence type="inferred from homology"/>
<dbReference type="FunFam" id="1.10.340.70:FF:000001">
    <property type="entry name" value="Retrovirus-related Pol polyprotein from transposon gypsy-like Protein"/>
    <property type="match status" value="1"/>
</dbReference>
<dbReference type="PROSITE" id="PS50878">
    <property type="entry name" value="RT_POL"/>
    <property type="match status" value="1"/>
</dbReference>
<keyword evidence="7" id="KW-0255">Endonuclease</keyword>
<evidence type="ECO:0000256" key="10">
    <source>
        <dbReference type="ARBA" id="ARBA00023268"/>
    </source>
</evidence>
<feature type="domain" description="Reverse transcriptase" evidence="12">
    <location>
        <begin position="320"/>
        <end position="499"/>
    </location>
</feature>
<evidence type="ECO:0000259" key="12">
    <source>
        <dbReference type="PROSITE" id="PS50878"/>
    </source>
</evidence>
<dbReference type="FunFam" id="3.10.10.10:FF:000007">
    <property type="entry name" value="Retrovirus-related Pol polyprotein from transposon 17.6-like Protein"/>
    <property type="match status" value="1"/>
</dbReference>
<evidence type="ECO:0000256" key="9">
    <source>
        <dbReference type="ARBA" id="ARBA00022918"/>
    </source>
</evidence>
<dbReference type="EC" id="3.1.26.4" evidence="2"/>
<dbReference type="Pfam" id="PF17919">
    <property type="entry name" value="RT_RNaseH_2"/>
    <property type="match status" value="1"/>
</dbReference>
<dbReference type="SUPFAM" id="SSF56672">
    <property type="entry name" value="DNA/RNA polymerases"/>
    <property type="match status" value="1"/>
</dbReference>
<dbReference type="GO" id="GO:0003964">
    <property type="term" value="F:RNA-directed DNA polymerase activity"/>
    <property type="evidence" value="ECO:0007669"/>
    <property type="project" value="UniProtKB-KW"/>
</dbReference>
<keyword evidence="9" id="KW-0695">RNA-directed DNA polymerase</keyword>
<dbReference type="GO" id="GO:0006508">
    <property type="term" value="P:proteolysis"/>
    <property type="evidence" value="ECO:0007669"/>
    <property type="project" value="UniProtKB-KW"/>
</dbReference>
<dbReference type="AlphaFoldDB" id="A0A8C1U534"/>
<evidence type="ECO:0000256" key="1">
    <source>
        <dbReference type="ARBA" id="ARBA00010879"/>
    </source>
</evidence>
<dbReference type="GO" id="GO:0008233">
    <property type="term" value="F:peptidase activity"/>
    <property type="evidence" value="ECO:0007669"/>
    <property type="project" value="UniProtKB-KW"/>
</dbReference>
<evidence type="ECO:0000256" key="2">
    <source>
        <dbReference type="ARBA" id="ARBA00012180"/>
    </source>
</evidence>
<evidence type="ECO:0000256" key="4">
    <source>
        <dbReference type="ARBA" id="ARBA00022679"/>
    </source>
</evidence>
<dbReference type="PANTHER" id="PTHR37984">
    <property type="entry name" value="PROTEIN CBG26694"/>
    <property type="match status" value="1"/>
</dbReference>
<dbReference type="InterPro" id="IPR041577">
    <property type="entry name" value="RT_RNaseH_2"/>
</dbReference>
<dbReference type="CDD" id="cd01647">
    <property type="entry name" value="RT_LTR"/>
    <property type="match status" value="1"/>
</dbReference>
<dbReference type="Pfam" id="PF00078">
    <property type="entry name" value="RVT_1"/>
    <property type="match status" value="1"/>
</dbReference>
<dbReference type="InterPro" id="IPR050951">
    <property type="entry name" value="Retrovirus_Pol_polyprotein"/>
</dbReference>
<comment type="similarity">
    <text evidence="1">Belongs to the beta type-B retroviral polymerase family. HERV class-II K(HML-2) pol subfamily.</text>
</comment>
<evidence type="ECO:0000256" key="5">
    <source>
        <dbReference type="ARBA" id="ARBA00022695"/>
    </source>
</evidence>
<keyword evidence="4" id="KW-0808">Transferase</keyword>
<keyword evidence="3" id="KW-0645">Protease</keyword>
<dbReference type="InterPro" id="IPR043128">
    <property type="entry name" value="Rev_trsase/Diguanyl_cyclase"/>
</dbReference>
<evidence type="ECO:0000256" key="7">
    <source>
        <dbReference type="ARBA" id="ARBA00022759"/>
    </source>
</evidence>
<dbReference type="FunFam" id="3.10.20.370:FF:000001">
    <property type="entry name" value="Retrovirus-related Pol polyprotein from transposon 17.6-like protein"/>
    <property type="match status" value="1"/>
</dbReference>
<evidence type="ECO:0000313" key="14">
    <source>
        <dbReference type="Proteomes" id="UP000694700"/>
    </source>
</evidence>
<evidence type="ECO:0000313" key="13">
    <source>
        <dbReference type="Ensembl" id="ENSCCRP00015030217.1"/>
    </source>
</evidence>
<dbReference type="Pfam" id="PF17921">
    <property type="entry name" value="Integrase_H2C2"/>
    <property type="match status" value="1"/>
</dbReference>
<evidence type="ECO:0000256" key="8">
    <source>
        <dbReference type="ARBA" id="ARBA00022801"/>
    </source>
</evidence>
<dbReference type="Gene3D" id="3.30.70.270">
    <property type="match status" value="2"/>
</dbReference>
<keyword evidence="8" id="KW-0378">Hydrolase</keyword>
<reference evidence="13" key="1">
    <citation type="submission" date="2025-08" db="UniProtKB">
        <authorList>
            <consortium name="Ensembl"/>
        </authorList>
    </citation>
    <scope>IDENTIFICATION</scope>
</reference>
<dbReference type="Proteomes" id="UP000694700">
    <property type="component" value="Unplaced"/>
</dbReference>
<dbReference type="Ensembl" id="ENSCCRT00015031273.1">
    <property type="protein sequence ID" value="ENSCCRP00015030217.1"/>
    <property type="gene ID" value="ENSCCRG00015012710.1"/>
</dbReference>
<dbReference type="GO" id="GO:0004523">
    <property type="term" value="F:RNA-DNA hybrid ribonuclease activity"/>
    <property type="evidence" value="ECO:0007669"/>
    <property type="project" value="UniProtKB-EC"/>
</dbReference>
<dbReference type="FunFam" id="3.30.70.270:FF:000020">
    <property type="entry name" value="Transposon Tf2-6 polyprotein-like Protein"/>
    <property type="match status" value="1"/>
</dbReference>
<organism evidence="13 14">
    <name type="scientific">Cyprinus carpio</name>
    <name type="common">Common carp</name>
    <dbReference type="NCBI Taxonomy" id="7962"/>
    <lineage>
        <taxon>Eukaryota</taxon>
        <taxon>Metazoa</taxon>
        <taxon>Chordata</taxon>
        <taxon>Craniata</taxon>
        <taxon>Vertebrata</taxon>
        <taxon>Euteleostomi</taxon>
        <taxon>Actinopterygii</taxon>
        <taxon>Neopterygii</taxon>
        <taxon>Teleostei</taxon>
        <taxon>Ostariophysi</taxon>
        <taxon>Cypriniformes</taxon>
        <taxon>Cyprinidae</taxon>
        <taxon>Cyprininae</taxon>
        <taxon>Cyprinus</taxon>
    </lineage>
</organism>
<accession>A0A8C1U534</accession>
<dbReference type="Gene3D" id="3.10.10.10">
    <property type="entry name" value="HIV Type 1 Reverse Transcriptase, subunit A, domain 1"/>
    <property type="match status" value="1"/>
</dbReference>
<dbReference type="InterPro" id="IPR043502">
    <property type="entry name" value="DNA/RNA_pol_sf"/>
</dbReference>
<protein>
    <recommendedName>
        <fullName evidence="11">Gypsy retrotransposon integrase-like protein 1</fullName>
        <ecNumber evidence="2">3.1.26.4</ecNumber>
    </recommendedName>
</protein>
<evidence type="ECO:0000256" key="6">
    <source>
        <dbReference type="ARBA" id="ARBA00022722"/>
    </source>
</evidence>